<name>C1F7X7_ACIC5</name>
<dbReference type="CAZy" id="GH3">
    <property type="family name" value="Glycoside Hydrolase Family 3"/>
</dbReference>
<dbReference type="InterPro" id="IPR036881">
    <property type="entry name" value="Glyco_hydro_3_C_sf"/>
</dbReference>
<dbReference type="GO" id="GO:0008422">
    <property type="term" value="F:beta-glucosidase activity"/>
    <property type="evidence" value="ECO:0007669"/>
    <property type="project" value="UniProtKB-ARBA"/>
</dbReference>
<evidence type="ECO:0000313" key="5">
    <source>
        <dbReference type="EMBL" id="ACO33506.1"/>
    </source>
</evidence>
<dbReference type="SUPFAM" id="SSF52279">
    <property type="entry name" value="Beta-D-glucan exohydrolase, C-terminal domain"/>
    <property type="match status" value="1"/>
</dbReference>
<dbReference type="InterPro" id="IPR013783">
    <property type="entry name" value="Ig-like_fold"/>
</dbReference>
<dbReference type="Gene3D" id="3.20.20.300">
    <property type="entry name" value="Glycoside hydrolase, family 3, N-terminal domain"/>
    <property type="match status" value="1"/>
</dbReference>
<reference evidence="5 6" key="1">
    <citation type="journal article" date="2009" name="Appl. Environ. Microbiol.">
        <title>Three genomes from the phylum Acidobacteria provide insight into the lifestyles of these microorganisms in soils.</title>
        <authorList>
            <person name="Ward N.L."/>
            <person name="Challacombe J.F."/>
            <person name="Janssen P.H."/>
            <person name="Henrissat B."/>
            <person name="Coutinho P.M."/>
            <person name="Wu M."/>
            <person name="Xie G."/>
            <person name="Haft D.H."/>
            <person name="Sait M."/>
            <person name="Badger J."/>
            <person name="Barabote R.D."/>
            <person name="Bradley B."/>
            <person name="Brettin T.S."/>
            <person name="Brinkac L.M."/>
            <person name="Bruce D."/>
            <person name="Creasy T."/>
            <person name="Daugherty S.C."/>
            <person name="Davidsen T.M."/>
            <person name="DeBoy R.T."/>
            <person name="Detter J.C."/>
            <person name="Dodson R.J."/>
            <person name="Durkin A.S."/>
            <person name="Ganapathy A."/>
            <person name="Gwinn-Giglio M."/>
            <person name="Han C.S."/>
            <person name="Khouri H."/>
            <person name="Kiss H."/>
            <person name="Kothari S.P."/>
            <person name="Madupu R."/>
            <person name="Nelson K.E."/>
            <person name="Nelson W.C."/>
            <person name="Paulsen I."/>
            <person name="Penn K."/>
            <person name="Ren Q."/>
            <person name="Rosovitz M.J."/>
            <person name="Selengut J.D."/>
            <person name="Shrivastava S."/>
            <person name="Sullivan S.A."/>
            <person name="Tapia R."/>
            <person name="Thompson L.S."/>
            <person name="Watkins K.L."/>
            <person name="Yang Q."/>
            <person name="Yu C."/>
            <person name="Zafar N."/>
            <person name="Zhou L."/>
            <person name="Kuske C.R."/>
        </authorList>
    </citation>
    <scope>NUCLEOTIDE SEQUENCE [LARGE SCALE GENOMIC DNA]</scope>
    <source>
        <strain evidence="6">ATCC 51196 / DSM 11244 / BCRC 80197 / JCM 7670 / NBRC 15755 / NCIMB 13165 / 161</strain>
    </source>
</reference>
<dbReference type="eggNOG" id="COG1472">
    <property type="taxonomic scope" value="Bacteria"/>
</dbReference>
<evidence type="ECO:0000259" key="4">
    <source>
        <dbReference type="SMART" id="SM01217"/>
    </source>
</evidence>
<dbReference type="Pfam" id="PF14310">
    <property type="entry name" value="Fn3-like"/>
    <property type="match status" value="1"/>
</dbReference>
<keyword evidence="6" id="KW-1185">Reference proteome</keyword>
<accession>C1F7X7</accession>
<dbReference type="InterPro" id="IPR017853">
    <property type="entry name" value="GH"/>
</dbReference>
<sequence>MQKEVFVRLRASLCFAISLMLGLSGITFSAHAQAPGNSSAAVKQRADHLLAEMSTQEKIGQLSQLFYFGPNVKIPGFDSGPSIETQIAKGEVGSLLFITDPATINRMQKIAVQDSPHHIPLIFGFDVIHGLRTIFPVPLAQAASWDPVMVSRDQSIAAMEARSVGIDWAFAPMVDIARDPRWGRMVEGAGSDPYLGAAMAAAQVRGFQGAYPGAPNHILACAKHFAGYGAAEGGRDYDASYISDSQLWNVYLPPFHAAVKAGVATLMSAYMDLNDVPATGNQWLLQDVLRRDWKFDGYVVSDANAVRNLQTHGFAQDQEDAAVRAFKAGVNMEMAIGQTAYDSELSKALQQGVITGQQLDDAVRPILEMKMRLGLFEHPYVDVARSQRILDDPAHRTAARIAAERSAVLLRNEGGLLPLNKTRYHNIAVIGPLADSQRDTLGPWTFDENLSETVTVLQGLRNAFGASAKITYAPGAQMHRKFPSMFDALDRGKKPPVWTPAQARQQMQQAIDLARKSDLVVMVLGEHQNMSGEAASSDSLKLPGDQEQLLQSVAATGKPLVLVLMNGRPLNIKWAALHVPAILDVWYPGSQGGNAVANLLLGKSVPGGKLPFDWPRDVGQVPIPYAHNLTHEPQNQARRYWDEASTPLYPFGYGLSYTAFAFSHLQIDKSSVSKKEDVHVSVDVTNTGKLAGDEVAQLYIHQEYGNASRPVRELKGFERITLQPGQTKTLQFTLGKEQLQYWSQALHRWTYDPSTYDVWVGDDSTATMHAKFVVTN</sequence>
<dbReference type="Gene3D" id="3.40.50.1700">
    <property type="entry name" value="Glycoside hydrolase family 3 C-terminal domain"/>
    <property type="match status" value="1"/>
</dbReference>
<proteinExistence type="inferred from homology"/>
<dbReference type="PRINTS" id="PR00133">
    <property type="entry name" value="GLHYDRLASE3"/>
</dbReference>
<dbReference type="EMBL" id="CP001472">
    <property type="protein sequence ID" value="ACO33506.1"/>
    <property type="molecule type" value="Genomic_DNA"/>
</dbReference>
<gene>
    <name evidence="5" type="ordered locus">ACP_0020</name>
</gene>
<dbReference type="PANTHER" id="PTHR42715">
    <property type="entry name" value="BETA-GLUCOSIDASE"/>
    <property type="match status" value="1"/>
</dbReference>
<dbReference type="STRING" id="240015.ACP_0020"/>
<dbReference type="SUPFAM" id="SSF51445">
    <property type="entry name" value="(Trans)glycosidases"/>
    <property type="match status" value="1"/>
</dbReference>
<organism evidence="5 6">
    <name type="scientific">Acidobacterium capsulatum (strain ATCC 51196 / DSM 11244 / BCRC 80197 / JCM 7670 / NBRC 15755 / NCIMB 13165 / 161)</name>
    <dbReference type="NCBI Taxonomy" id="240015"/>
    <lineage>
        <taxon>Bacteria</taxon>
        <taxon>Pseudomonadati</taxon>
        <taxon>Acidobacteriota</taxon>
        <taxon>Terriglobia</taxon>
        <taxon>Terriglobales</taxon>
        <taxon>Acidobacteriaceae</taxon>
        <taxon>Acidobacterium</taxon>
    </lineage>
</organism>
<evidence type="ECO:0000313" key="6">
    <source>
        <dbReference type="Proteomes" id="UP000002207"/>
    </source>
</evidence>
<dbReference type="FunCoup" id="C1F7X7">
    <property type="interactions" value="158"/>
</dbReference>
<dbReference type="KEGG" id="aca:ACP_0020"/>
<dbReference type="SMART" id="SM01217">
    <property type="entry name" value="Fn3_like"/>
    <property type="match status" value="1"/>
</dbReference>
<dbReference type="InParanoid" id="C1F7X7"/>
<dbReference type="OrthoDB" id="9805821at2"/>
<keyword evidence="2 5" id="KW-0378">Hydrolase</keyword>
<feature type="signal peptide" evidence="3">
    <location>
        <begin position="1"/>
        <end position="32"/>
    </location>
</feature>
<dbReference type="HOGENOM" id="CLU_004542_5_1_0"/>
<dbReference type="Gene3D" id="2.60.40.10">
    <property type="entry name" value="Immunoglobulins"/>
    <property type="match status" value="1"/>
</dbReference>
<dbReference type="Pfam" id="PF01915">
    <property type="entry name" value="Glyco_hydro_3_C"/>
    <property type="match status" value="1"/>
</dbReference>
<dbReference type="InterPro" id="IPR036962">
    <property type="entry name" value="Glyco_hydro_3_N_sf"/>
</dbReference>
<comment type="similarity">
    <text evidence="1">Belongs to the glycosyl hydrolase 3 family.</text>
</comment>
<keyword evidence="3" id="KW-0732">Signal</keyword>
<dbReference type="InterPro" id="IPR026891">
    <property type="entry name" value="Fn3-like"/>
</dbReference>
<evidence type="ECO:0000256" key="2">
    <source>
        <dbReference type="ARBA" id="ARBA00022801"/>
    </source>
</evidence>
<dbReference type="InterPro" id="IPR050288">
    <property type="entry name" value="Cellulose_deg_GH3"/>
</dbReference>
<evidence type="ECO:0000256" key="3">
    <source>
        <dbReference type="SAM" id="SignalP"/>
    </source>
</evidence>
<dbReference type="FunFam" id="3.20.20.300:FF:000005">
    <property type="entry name" value="Periplasmic beta-glucosidase"/>
    <property type="match status" value="1"/>
</dbReference>
<dbReference type="AlphaFoldDB" id="C1F7X7"/>
<dbReference type="Proteomes" id="UP000002207">
    <property type="component" value="Chromosome"/>
</dbReference>
<protein>
    <submittedName>
        <fullName evidence="5">Glycosyl hydrolase family, 3</fullName>
    </submittedName>
</protein>
<feature type="domain" description="Fibronectin type III-like" evidence="4">
    <location>
        <begin position="694"/>
        <end position="764"/>
    </location>
</feature>
<evidence type="ECO:0000256" key="1">
    <source>
        <dbReference type="ARBA" id="ARBA00005336"/>
    </source>
</evidence>
<dbReference type="FunFam" id="2.60.40.10:FF:000495">
    <property type="entry name" value="Periplasmic beta-glucosidase"/>
    <property type="match status" value="1"/>
</dbReference>
<dbReference type="InterPro" id="IPR001764">
    <property type="entry name" value="Glyco_hydro_3_N"/>
</dbReference>
<dbReference type="Pfam" id="PF00933">
    <property type="entry name" value="Glyco_hydro_3"/>
    <property type="match status" value="1"/>
</dbReference>
<dbReference type="GO" id="GO:0005975">
    <property type="term" value="P:carbohydrate metabolic process"/>
    <property type="evidence" value="ECO:0007669"/>
    <property type="project" value="InterPro"/>
</dbReference>
<feature type="chain" id="PRO_5002907218" evidence="3">
    <location>
        <begin position="33"/>
        <end position="776"/>
    </location>
</feature>
<dbReference type="NCBIfam" id="NF011678">
    <property type="entry name" value="PRK15098.1"/>
    <property type="match status" value="1"/>
</dbReference>
<dbReference type="InterPro" id="IPR002772">
    <property type="entry name" value="Glyco_hydro_3_C"/>
</dbReference>
<dbReference type="PANTHER" id="PTHR42715:SF10">
    <property type="entry name" value="BETA-GLUCOSIDASE"/>
    <property type="match status" value="1"/>
</dbReference>